<reference evidence="1" key="1">
    <citation type="journal article" date="2014" name="PLoS Genet.">
        <title>The Genome of Spironucleus salmonicida Highlights a Fish Pathogen Adapted to Fluctuating Environments.</title>
        <authorList>
            <person name="Xu F."/>
            <person name="Jerlstrom-Hultqvist J."/>
            <person name="Einarsson E."/>
            <person name="Astvaldsson A."/>
            <person name="Svard S.G."/>
            <person name="Andersson J.O."/>
        </authorList>
    </citation>
    <scope>NUCLEOTIDE SEQUENCE</scope>
</reference>
<dbReference type="EMBL" id="KI546126">
    <property type="protein sequence ID" value="EST44141.1"/>
    <property type="molecule type" value="Genomic_DNA"/>
</dbReference>
<protein>
    <submittedName>
        <fullName evidence="1">Uncharacterized protein</fullName>
    </submittedName>
</protein>
<organism evidence="1">
    <name type="scientific">Spironucleus salmonicida</name>
    <dbReference type="NCBI Taxonomy" id="348837"/>
    <lineage>
        <taxon>Eukaryota</taxon>
        <taxon>Metamonada</taxon>
        <taxon>Diplomonadida</taxon>
        <taxon>Hexamitidae</taxon>
        <taxon>Hexamitinae</taxon>
        <taxon>Spironucleus</taxon>
    </lineage>
</organism>
<sequence>MTSIKRSKRLPTNLDQLESFISQIQTKPKALVSSVPRVISPAQFQQKQPTRFKQIRITPSLNKLQQIQQINLNISQMEFNQPNYFEQDQLKLEQSLIYQNNKLNLTHIICNFYIKKKALERQKVRFESGGILVNTDEVIFKKIKIMLNKKSTKNNENYTQYIYQIFKTDKKFCLEWFQNRIQIINLLQQYMLKFTEKSCITIQRKNGIYF</sequence>
<proteinExistence type="predicted"/>
<dbReference type="AlphaFoldDB" id="V6LK75"/>
<gene>
    <name evidence="1" type="ORF">SS50377_16042</name>
</gene>
<name>V6LK75_9EUKA</name>
<evidence type="ECO:0000313" key="1">
    <source>
        <dbReference type="EMBL" id="EST44141.1"/>
    </source>
</evidence>
<accession>V6LK75</accession>
<dbReference type="VEuPathDB" id="GiardiaDB:SS50377_23839"/>